<comment type="caution">
    <text evidence="1">The sequence shown here is derived from an EMBL/GenBank/DDBJ whole genome shotgun (WGS) entry which is preliminary data.</text>
</comment>
<evidence type="ECO:0000313" key="1">
    <source>
        <dbReference type="EMBL" id="KAF7293028.1"/>
    </source>
</evidence>
<organism evidence="1 2">
    <name type="scientific">Mycena indigotica</name>
    <dbReference type="NCBI Taxonomy" id="2126181"/>
    <lineage>
        <taxon>Eukaryota</taxon>
        <taxon>Fungi</taxon>
        <taxon>Dikarya</taxon>
        <taxon>Basidiomycota</taxon>
        <taxon>Agaricomycotina</taxon>
        <taxon>Agaricomycetes</taxon>
        <taxon>Agaricomycetidae</taxon>
        <taxon>Agaricales</taxon>
        <taxon>Marasmiineae</taxon>
        <taxon>Mycenaceae</taxon>
        <taxon>Mycena</taxon>
    </lineage>
</organism>
<accession>A0A8H6VWT1</accession>
<dbReference type="EMBL" id="JACAZF010000011">
    <property type="protein sequence ID" value="KAF7293028.1"/>
    <property type="molecule type" value="Genomic_DNA"/>
</dbReference>
<dbReference type="Proteomes" id="UP000636479">
    <property type="component" value="Unassembled WGS sequence"/>
</dbReference>
<dbReference type="OrthoDB" id="3015518at2759"/>
<dbReference type="AlphaFoldDB" id="A0A8H6VWT1"/>
<dbReference type="RefSeq" id="XP_037215456.1">
    <property type="nucleotide sequence ID" value="XM_037368530.1"/>
</dbReference>
<keyword evidence="2" id="KW-1185">Reference proteome</keyword>
<gene>
    <name evidence="1" type="ORF">MIND_01202200</name>
</gene>
<sequence>MVHPNQLEPILNLDVFSNILAYISCRRTIQLILEAFPITNPLFSAVLIRRFELPLYVDTYSKEATKSSRELLECFLHKNSDRFPSVRHLSIAFEAESDNVNLSMADDFTVDAWSIHETLPGLVRASSRLHTLNYFSFPGLALNPAVIRSLTDLNCLQTVTIDCSLSSSMDNGSGGRHYAWQGELASEYDGEIWDLGPFASTVGRRLTTLELRHVNLTFYKTMVAQYDTFSTYHRLKHLKMDITAGVWDWRGGGPPVQGASPDFRFQHLGFPAVTTLELDVGDLTLSRATYGPLKMVSCDKLTELRILVRYSLPFDGQTAVWHVIGLFETLTPQMIPALRLLEIKDNAWNERYYWNDASTSRRGRGSEQVFRKPGREYPGIVSGFLSGAQTGDLANLTHLWVDERVLCQPGRTVPDVFTSTAPNDIAWVSALETAFRRLSSVRVGFGPLQDESIKLVTGLCDPAKLVEFGFEWNWEAFERNASLSPKLLTCLSTFPHLKSVHFLFPRPIVYDKKRPALPYPPENPHTLADVAAIFETNLNVARVGVGNSILWERYLPSPLLVSDGKNGPEFSVPRFFKAGYQFCKEQANADNYEPLRPEYTEEIGQLRDILKRVLV</sequence>
<dbReference type="GeneID" id="59351046"/>
<name>A0A8H6VWT1_9AGAR</name>
<reference evidence="1" key="1">
    <citation type="submission" date="2020-05" db="EMBL/GenBank/DDBJ databases">
        <title>Mycena genomes resolve the evolution of fungal bioluminescence.</title>
        <authorList>
            <person name="Tsai I.J."/>
        </authorList>
    </citation>
    <scope>NUCLEOTIDE SEQUENCE</scope>
    <source>
        <strain evidence="1">171206Taipei</strain>
    </source>
</reference>
<protein>
    <submittedName>
        <fullName evidence="1">Uncharacterized protein</fullName>
    </submittedName>
</protein>
<evidence type="ECO:0000313" key="2">
    <source>
        <dbReference type="Proteomes" id="UP000636479"/>
    </source>
</evidence>
<proteinExistence type="predicted"/>